<sequence>MPQWRATRPALAEVAVCDGLLPWTRQFLPPGSDLGAYLARMHRAGYDHVSLTAAAATEDAAQALSTLGWLRAQLRSADIPVAHDRDGIEAARAAGRLSVSFHFQTATPFLGDLDLVDAFAEAGIRRAILAYNAANAFADGCHEPRNAGLSAAGRRLVERMDRAGMRVDLSHCGERTTFDVMALGLGRPPLFSHSNARALFDHERNVTDEQLRRIAECGGYVGINGVGFFLGAAGDHIPAAMARHAAHVAGIVGADRVGLGIDFMYLDGSDYGFFHGSRATWPRGYPEPPWSFLQPEQLGALVAELEGVGFAGTEIAGILGGNYLTHVAG</sequence>
<gene>
    <name evidence="1" type="ORF">GCM10017083_15210</name>
</gene>
<dbReference type="InterPro" id="IPR032466">
    <property type="entry name" value="Metal_Hydrolase"/>
</dbReference>
<comment type="caution">
    <text evidence="1">The sequence shown here is derived from an EMBL/GenBank/DDBJ whole genome shotgun (WGS) entry which is preliminary data.</text>
</comment>
<reference evidence="1" key="1">
    <citation type="journal article" date="2014" name="Int. J. Syst. Evol. Microbiol.">
        <title>Complete genome sequence of Corynebacterium casei LMG S-19264T (=DSM 44701T), isolated from a smear-ripened cheese.</title>
        <authorList>
            <consortium name="US DOE Joint Genome Institute (JGI-PGF)"/>
            <person name="Walter F."/>
            <person name="Albersmeier A."/>
            <person name="Kalinowski J."/>
            <person name="Ruckert C."/>
        </authorList>
    </citation>
    <scope>NUCLEOTIDE SEQUENCE</scope>
    <source>
        <strain evidence="1">KCTC 42651</strain>
    </source>
</reference>
<reference evidence="1" key="2">
    <citation type="submission" date="2020-09" db="EMBL/GenBank/DDBJ databases">
        <authorList>
            <person name="Sun Q."/>
            <person name="Kim S."/>
        </authorList>
    </citation>
    <scope>NUCLEOTIDE SEQUENCE</scope>
    <source>
        <strain evidence="1">KCTC 42651</strain>
    </source>
</reference>
<dbReference type="AlphaFoldDB" id="A0A918XQI3"/>
<dbReference type="PANTHER" id="PTHR10443">
    <property type="entry name" value="MICROSOMAL DIPEPTIDASE"/>
    <property type="match status" value="1"/>
</dbReference>
<organism evidence="1 2">
    <name type="scientific">Thalassobaculum fulvum</name>
    <dbReference type="NCBI Taxonomy" id="1633335"/>
    <lineage>
        <taxon>Bacteria</taxon>
        <taxon>Pseudomonadati</taxon>
        <taxon>Pseudomonadota</taxon>
        <taxon>Alphaproteobacteria</taxon>
        <taxon>Rhodospirillales</taxon>
        <taxon>Thalassobaculaceae</taxon>
        <taxon>Thalassobaculum</taxon>
    </lineage>
</organism>
<dbReference type="Pfam" id="PF01244">
    <property type="entry name" value="Peptidase_M19"/>
    <property type="match status" value="1"/>
</dbReference>
<dbReference type="GO" id="GO:0070573">
    <property type="term" value="F:metallodipeptidase activity"/>
    <property type="evidence" value="ECO:0007669"/>
    <property type="project" value="InterPro"/>
</dbReference>
<dbReference type="RefSeq" id="WP_189988347.1">
    <property type="nucleotide sequence ID" value="NZ_BMZS01000003.1"/>
</dbReference>
<name>A0A918XQI3_9PROT</name>
<protein>
    <submittedName>
        <fullName evidence="1">Dipeptidase</fullName>
    </submittedName>
</protein>
<accession>A0A918XQI3</accession>
<dbReference type="PANTHER" id="PTHR10443:SF12">
    <property type="entry name" value="DIPEPTIDASE"/>
    <property type="match status" value="1"/>
</dbReference>
<dbReference type="Gene3D" id="3.20.20.140">
    <property type="entry name" value="Metal-dependent hydrolases"/>
    <property type="match status" value="1"/>
</dbReference>
<keyword evidence="2" id="KW-1185">Reference proteome</keyword>
<dbReference type="PROSITE" id="PS51365">
    <property type="entry name" value="RENAL_DIPEPTIDASE_2"/>
    <property type="match status" value="1"/>
</dbReference>
<proteinExistence type="predicted"/>
<dbReference type="SUPFAM" id="SSF51556">
    <property type="entry name" value="Metallo-dependent hydrolases"/>
    <property type="match status" value="1"/>
</dbReference>
<dbReference type="EMBL" id="BMZS01000003">
    <property type="protein sequence ID" value="GHD46270.1"/>
    <property type="molecule type" value="Genomic_DNA"/>
</dbReference>
<dbReference type="Proteomes" id="UP000630353">
    <property type="component" value="Unassembled WGS sequence"/>
</dbReference>
<dbReference type="GO" id="GO:0006508">
    <property type="term" value="P:proteolysis"/>
    <property type="evidence" value="ECO:0007669"/>
    <property type="project" value="InterPro"/>
</dbReference>
<dbReference type="InterPro" id="IPR008257">
    <property type="entry name" value="Pept_M19"/>
</dbReference>
<evidence type="ECO:0000313" key="1">
    <source>
        <dbReference type="EMBL" id="GHD46270.1"/>
    </source>
</evidence>
<evidence type="ECO:0000313" key="2">
    <source>
        <dbReference type="Proteomes" id="UP000630353"/>
    </source>
</evidence>